<dbReference type="Gene3D" id="3.30.760.10">
    <property type="entry name" value="RNA Cap, Translation Initiation Factor Eif4e"/>
    <property type="match status" value="1"/>
</dbReference>
<organism evidence="2 3">
    <name type="scientific">Kipferlia bialata</name>
    <dbReference type="NCBI Taxonomy" id="797122"/>
    <lineage>
        <taxon>Eukaryota</taxon>
        <taxon>Metamonada</taxon>
        <taxon>Carpediemonas-like organisms</taxon>
        <taxon>Kipferlia</taxon>
    </lineage>
</organism>
<dbReference type="Proteomes" id="UP000265618">
    <property type="component" value="Unassembled WGS sequence"/>
</dbReference>
<reference evidence="2 3" key="1">
    <citation type="journal article" date="2018" name="PLoS ONE">
        <title>The draft genome of Kipferlia bialata reveals reductive genome evolution in fornicate parasites.</title>
        <authorList>
            <person name="Tanifuji G."/>
            <person name="Takabayashi S."/>
            <person name="Kume K."/>
            <person name="Takagi M."/>
            <person name="Nakayama T."/>
            <person name="Kamikawa R."/>
            <person name="Inagaki Y."/>
            <person name="Hashimoto T."/>
        </authorList>
    </citation>
    <scope>NUCLEOTIDE SEQUENCE [LARGE SCALE GENOMIC DNA]</scope>
    <source>
        <strain evidence="2">NY0173</strain>
    </source>
</reference>
<keyword evidence="3" id="KW-1185">Reference proteome</keyword>
<dbReference type="Pfam" id="PF08939">
    <property type="entry name" value="Bles03"/>
    <property type="match status" value="1"/>
</dbReference>
<protein>
    <submittedName>
        <fullName evidence="2">Uncharacterized protein</fullName>
    </submittedName>
</protein>
<evidence type="ECO:0000313" key="3">
    <source>
        <dbReference type="Proteomes" id="UP000265618"/>
    </source>
</evidence>
<dbReference type="InterPro" id="IPR023398">
    <property type="entry name" value="TIF_eIF4e-like"/>
</dbReference>
<accession>A0A9K3GGV3</accession>
<evidence type="ECO:0000256" key="1">
    <source>
        <dbReference type="SAM" id="MobiDB-lite"/>
    </source>
</evidence>
<name>A0A9K3GGV3_9EUKA</name>
<proteinExistence type="predicted"/>
<sequence>MEGYNRNHSTCPLCHTEIRLGHCVVTRFKRFISPTAPTPSPALSISSRSPDGSAPPTLPLVHDPSVCALEDWMALHPPSTLRIVGGAAEALGVKCESWPLMPSATAIRSIALYNELCDPHMLLDTPTAEQRQVTRDAILKLAQTLGHTECKWLFPCAPREVDKAWDILVRALARSQPGKGLSGCGVSCTPKYNGTTVRIYILAVRCPDFNDKCPDFNDKDHLRRALECTQSLLPRLSCDGCKPVIFGRLGVYARWSDHPDRRPNLLLHPVVYHKDWIPTPAARLVL</sequence>
<dbReference type="SUPFAM" id="SSF55418">
    <property type="entry name" value="eIF4e-like"/>
    <property type="match status" value="1"/>
</dbReference>
<dbReference type="InterPro" id="IPR015034">
    <property type="entry name" value="Bles03"/>
</dbReference>
<dbReference type="EMBL" id="BDIP01000715">
    <property type="protein sequence ID" value="GIQ82498.1"/>
    <property type="molecule type" value="Genomic_DNA"/>
</dbReference>
<evidence type="ECO:0000313" key="2">
    <source>
        <dbReference type="EMBL" id="GIQ82498.1"/>
    </source>
</evidence>
<gene>
    <name evidence="2" type="ORF">KIPB_003651</name>
</gene>
<comment type="caution">
    <text evidence="2">The sequence shown here is derived from an EMBL/GenBank/DDBJ whole genome shotgun (WGS) entry which is preliminary data.</text>
</comment>
<dbReference type="AlphaFoldDB" id="A0A9K3GGV3"/>
<feature type="region of interest" description="Disordered" evidence="1">
    <location>
        <begin position="36"/>
        <end position="57"/>
    </location>
</feature>